<evidence type="ECO:0000256" key="4">
    <source>
        <dbReference type="ARBA" id="ARBA00022982"/>
    </source>
</evidence>
<dbReference type="InterPro" id="IPR002327">
    <property type="entry name" value="Cyt_c_1A/1B"/>
</dbReference>
<name>A0A1T4SUX0_9HYPH</name>
<dbReference type="GO" id="GO:0046872">
    <property type="term" value="F:metal ion binding"/>
    <property type="evidence" value="ECO:0007669"/>
    <property type="project" value="UniProtKB-KW"/>
</dbReference>
<dbReference type="InterPro" id="IPR036909">
    <property type="entry name" value="Cyt_c-like_dom_sf"/>
</dbReference>
<dbReference type="Proteomes" id="UP000190092">
    <property type="component" value="Unassembled WGS sequence"/>
</dbReference>
<dbReference type="PANTHER" id="PTHR11961">
    <property type="entry name" value="CYTOCHROME C"/>
    <property type="match status" value="1"/>
</dbReference>
<gene>
    <name evidence="9" type="ORF">SAMN02745126_05142</name>
</gene>
<feature type="domain" description="Cytochrome c" evidence="8">
    <location>
        <begin position="26"/>
        <end position="126"/>
    </location>
</feature>
<evidence type="ECO:0000256" key="3">
    <source>
        <dbReference type="ARBA" id="ARBA00022723"/>
    </source>
</evidence>
<dbReference type="RefSeq" id="WP_085936884.1">
    <property type="nucleotide sequence ID" value="NZ_FUWJ01000010.1"/>
</dbReference>
<dbReference type="InterPro" id="IPR009056">
    <property type="entry name" value="Cyt_c-like_dom"/>
</dbReference>
<dbReference type="EMBL" id="FUWJ01000010">
    <property type="protein sequence ID" value="SKA31957.1"/>
    <property type="molecule type" value="Genomic_DNA"/>
</dbReference>
<keyword evidence="1" id="KW-0813">Transport</keyword>
<keyword evidence="3 6" id="KW-0479">Metal-binding</keyword>
<dbReference type="AlphaFoldDB" id="A0A1T4SUX0"/>
<evidence type="ECO:0000259" key="8">
    <source>
        <dbReference type="PROSITE" id="PS51007"/>
    </source>
</evidence>
<evidence type="ECO:0000256" key="7">
    <source>
        <dbReference type="SAM" id="SignalP"/>
    </source>
</evidence>
<protein>
    <submittedName>
        <fullName evidence="9">Cytochrome c</fullName>
    </submittedName>
</protein>
<evidence type="ECO:0000256" key="5">
    <source>
        <dbReference type="ARBA" id="ARBA00023004"/>
    </source>
</evidence>
<organism evidence="9 10">
    <name type="scientific">Enhydrobacter aerosaccus</name>
    <dbReference type="NCBI Taxonomy" id="225324"/>
    <lineage>
        <taxon>Bacteria</taxon>
        <taxon>Pseudomonadati</taxon>
        <taxon>Pseudomonadota</taxon>
        <taxon>Alphaproteobacteria</taxon>
        <taxon>Hyphomicrobiales</taxon>
        <taxon>Enhydrobacter</taxon>
    </lineage>
</organism>
<dbReference type="SUPFAM" id="SSF46626">
    <property type="entry name" value="Cytochrome c"/>
    <property type="match status" value="1"/>
</dbReference>
<feature type="chain" id="PRO_5012684920" evidence="7">
    <location>
        <begin position="23"/>
        <end position="126"/>
    </location>
</feature>
<dbReference type="OrthoDB" id="9805828at2"/>
<accession>A0A1T4SUX0</accession>
<keyword evidence="5 6" id="KW-0408">Iron</keyword>
<keyword evidence="10" id="KW-1185">Reference proteome</keyword>
<dbReference type="PROSITE" id="PS51007">
    <property type="entry name" value="CYTC"/>
    <property type="match status" value="1"/>
</dbReference>
<proteinExistence type="predicted"/>
<dbReference type="Gene3D" id="1.10.760.10">
    <property type="entry name" value="Cytochrome c-like domain"/>
    <property type="match status" value="1"/>
</dbReference>
<dbReference type="PRINTS" id="PR00604">
    <property type="entry name" value="CYTCHRMECIAB"/>
</dbReference>
<keyword evidence="7" id="KW-0732">Signal</keyword>
<evidence type="ECO:0000256" key="1">
    <source>
        <dbReference type="ARBA" id="ARBA00022448"/>
    </source>
</evidence>
<dbReference type="Pfam" id="PF00034">
    <property type="entry name" value="Cytochrom_C"/>
    <property type="match status" value="1"/>
</dbReference>
<sequence length="126" mass="13878">MRLRTGMMLALLVLASTPAAFAQDKHEAEEGEKLFKRVCFTCHTSEAGKNKIGPSLFGVVGRKAGTEAGFNYSSAMKESNITWNADSIDQYLTDPKKFVPGNKMAYAGVKKAEERKEIISYLSTLH</sequence>
<evidence type="ECO:0000313" key="10">
    <source>
        <dbReference type="Proteomes" id="UP000190092"/>
    </source>
</evidence>
<evidence type="ECO:0000256" key="6">
    <source>
        <dbReference type="PROSITE-ProRule" id="PRU00433"/>
    </source>
</evidence>
<reference evidence="10" key="1">
    <citation type="submission" date="2017-02" db="EMBL/GenBank/DDBJ databases">
        <authorList>
            <person name="Varghese N."/>
            <person name="Submissions S."/>
        </authorList>
    </citation>
    <scope>NUCLEOTIDE SEQUENCE [LARGE SCALE GENOMIC DNA]</scope>
    <source>
        <strain evidence="10">ATCC 27094</strain>
    </source>
</reference>
<dbReference type="STRING" id="225324.SAMN02745126_05142"/>
<keyword evidence="4" id="KW-0249">Electron transport</keyword>
<evidence type="ECO:0000313" key="9">
    <source>
        <dbReference type="EMBL" id="SKA31957.1"/>
    </source>
</evidence>
<feature type="signal peptide" evidence="7">
    <location>
        <begin position="1"/>
        <end position="22"/>
    </location>
</feature>
<evidence type="ECO:0000256" key="2">
    <source>
        <dbReference type="ARBA" id="ARBA00022617"/>
    </source>
</evidence>
<dbReference type="GO" id="GO:0020037">
    <property type="term" value="F:heme binding"/>
    <property type="evidence" value="ECO:0007669"/>
    <property type="project" value="InterPro"/>
</dbReference>
<keyword evidence="2 6" id="KW-0349">Heme</keyword>
<dbReference type="GO" id="GO:0009055">
    <property type="term" value="F:electron transfer activity"/>
    <property type="evidence" value="ECO:0007669"/>
    <property type="project" value="InterPro"/>
</dbReference>